<evidence type="ECO:0000313" key="1">
    <source>
        <dbReference type="EMBL" id="KAI8421387.1"/>
    </source>
</evidence>
<name>A0ACC0JB76_CHOFU</name>
<comment type="caution">
    <text evidence="1">The sequence shown here is derived from an EMBL/GenBank/DDBJ whole genome shotgun (WGS) entry which is preliminary data.</text>
</comment>
<protein>
    <submittedName>
        <fullName evidence="1">Uncharacterized protein</fullName>
    </submittedName>
</protein>
<evidence type="ECO:0000313" key="2">
    <source>
        <dbReference type="Proteomes" id="UP001064048"/>
    </source>
</evidence>
<dbReference type="EMBL" id="CM046116">
    <property type="protein sequence ID" value="KAI8421387.1"/>
    <property type="molecule type" value="Genomic_DNA"/>
</dbReference>
<reference evidence="1 2" key="1">
    <citation type="journal article" date="2022" name="Genome Biol. Evol.">
        <title>The Spruce Budworm Genome: Reconstructing the Evolutionary History of Antifreeze Proteins.</title>
        <authorList>
            <person name="Beliveau C."/>
            <person name="Gagne P."/>
            <person name="Picq S."/>
            <person name="Vernygora O."/>
            <person name="Keeling C.I."/>
            <person name="Pinkney K."/>
            <person name="Doucet D."/>
            <person name="Wen F."/>
            <person name="Johnston J.S."/>
            <person name="Maaroufi H."/>
            <person name="Boyle B."/>
            <person name="Laroche J."/>
            <person name="Dewar K."/>
            <person name="Juretic N."/>
            <person name="Blackburn G."/>
            <person name="Nisole A."/>
            <person name="Brunet B."/>
            <person name="Brandao M."/>
            <person name="Lumley L."/>
            <person name="Duan J."/>
            <person name="Quan G."/>
            <person name="Lucarotti C.J."/>
            <person name="Roe A.D."/>
            <person name="Sperling F.A.H."/>
            <person name="Levesque R.C."/>
            <person name="Cusson M."/>
        </authorList>
    </citation>
    <scope>NUCLEOTIDE SEQUENCE [LARGE SCALE GENOMIC DNA]</scope>
    <source>
        <strain evidence="1">Glfc:IPQL:Cfum</strain>
    </source>
</reference>
<dbReference type="Proteomes" id="UP001064048">
    <property type="component" value="Chromosome 16"/>
</dbReference>
<gene>
    <name evidence="1" type="ORF">MSG28_009467</name>
</gene>
<proteinExistence type="predicted"/>
<organism evidence="1 2">
    <name type="scientific">Choristoneura fumiferana</name>
    <name type="common">Spruce budworm moth</name>
    <name type="synonym">Archips fumiferana</name>
    <dbReference type="NCBI Taxonomy" id="7141"/>
    <lineage>
        <taxon>Eukaryota</taxon>
        <taxon>Metazoa</taxon>
        <taxon>Ecdysozoa</taxon>
        <taxon>Arthropoda</taxon>
        <taxon>Hexapoda</taxon>
        <taxon>Insecta</taxon>
        <taxon>Pterygota</taxon>
        <taxon>Neoptera</taxon>
        <taxon>Endopterygota</taxon>
        <taxon>Lepidoptera</taxon>
        <taxon>Glossata</taxon>
        <taxon>Ditrysia</taxon>
        <taxon>Tortricoidea</taxon>
        <taxon>Tortricidae</taxon>
        <taxon>Tortricinae</taxon>
        <taxon>Choristoneura</taxon>
    </lineage>
</organism>
<accession>A0ACC0JB76</accession>
<sequence>MSVQVRKITGPLVLGEGPHWDARAQALYFVSIHERTLHKYVPATGVHTKTALNGRPGFIVPVEGTMHQFLVGVERKLLVVQWGGEEGGEAAVVQELGEVDQETPTNRLNDGKADPRGRVFAGTMGFEKTPGDFELEKGSLFRIDGRGITKVADKIGISNGLAWDVAAKAMYYIDSPERKIRRYDYDVNTGEISNMQHIFDLAASGVEGFPDGMTIDAAGDLWVAVFGGACVLQVTPKGQLVRKVPIPAAQVTSCTFGGPNYDVLFVTTSAYMNKEEEGTPEDGCTFMVTGLGATGHPNVNFKY</sequence>
<keyword evidence="2" id="KW-1185">Reference proteome</keyword>